<feature type="compositionally biased region" description="Basic and acidic residues" evidence="1">
    <location>
        <begin position="832"/>
        <end position="844"/>
    </location>
</feature>
<feature type="region of interest" description="Disordered" evidence="1">
    <location>
        <begin position="227"/>
        <end position="319"/>
    </location>
</feature>
<feature type="compositionally biased region" description="Polar residues" evidence="1">
    <location>
        <begin position="59"/>
        <end position="70"/>
    </location>
</feature>
<accession>A0A8S1X3Y0</accession>
<feature type="compositionally biased region" description="Basic and acidic residues" evidence="1">
    <location>
        <begin position="391"/>
        <end position="414"/>
    </location>
</feature>
<evidence type="ECO:0000313" key="2">
    <source>
        <dbReference type="EMBL" id="CAD8196703.1"/>
    </source>
</evidence>
<feature type="compositionally biased region" description="Basic and acidic residues" evidence="1">
    <location>
        <begin position="167"/>
        <end position="182"/>
    </location>
</feature>
<keyword evidence="3" id="KW-1185">Reference proteome</keyword>
<proteinExistence type="predicted"/>
<feature type="region of interest" description="Disordered" evidence="1">
    <location>
        <begin position="650"/>
        <end position="673"/>
    </location>
</feature>
<feature type="region of interest" description="Disordered" evidence="1">
    <location>
        <begin position="58"/>
        <end position="94"/>
    </location>
</feature>
<feature type="compositionally biased region" description="Basic and acidic residues" evidence="1">
    <location>
        <begin position="509"/>
        <end position="522"/>
    </location>
</feature>
<feature type="compositionally biased region" description="Low complexity" evidence="1">
    <location>
        <begin position="662"/>
        <end position="673"/>
    </location>
</feature>
<dbReference type="Proteomes" id="UP000689195">
    <property type="component" value="Unassembled WGS sequence"/>
</dbReference>
<feature type="compositionally biased region" description="Polar residues" evidence="1">
    <location>
        <begin position="152"/>
        <end position="166"/>
    </location>
</feature>
<dbReference type="EMBL" id="CAJJDO010000113">
    <property type="protein sequence ID" value="CAD8196703.1"/>
    <property type="molecule type" value="Genomic_DNA"/>
</dbReference>
<feature type="region of interest" description="Disordered" evidence="1">
    <location>
        <begin position="726"/>
        <end position="753"/>
    </location>
</feature>
<organism evidence="2 3">
    <name type="scientific">Paramecium pentaurelia</name>
    <dbReference type="NCBI Taxonomy" id="43138"/>
    <lineage>
        <taxon>Eukaryota</taxon>
        <taxon>Sar</taxon>
        <taxon>Alveolata</taxon>
        <taxon>Ciliophora</taxon>
        <taxon>Intramacronucleata</taxon>
        <taxon>Oligohymenophorea</taxon>
        <taxon>Peniculida</taxon>
        <taxon>Parameciidae</taxon>
        <taxon>Paramecium</taxon>
    </lineage>
</organism>
<feature type="compositionally biased region" description="Basic and acidic residues" evidence="1">
    <location>
        <begin position="235"/>
        <end position="271"/>
    </location>
</feature>
<dbReference type="AlphaFoldDB" id="A0A8S1X3Y0"/>
<evidence type="ECO:0000313" key="3">
    <source>
        <dbReference type="Proteomes" id="UP000689195"/>
    </source>
</evidence>
<feature type="region of interest" description="Disordered" evidence="1">
    <location>
        <begin position="126"/>
        <end position="182"/>
    </location>
</feature>
<feature type="compositionally biased region" description="Basic and acidic residues" evidence="1">
    <location>
        <begin position="530"/>
        <end position="569"/>
    </location>
</feature>
<evidence type="ECO:0000256" key="1">
    <source>
        <dbReference type="SAM" id="MobiDB-lite"/>
    </source>
</evidence>
<sequence length="1005" mass="117585">MMQERHLRSNEKVDRQLDYQTMKMISPQADVNFKKENSNPLDQNCSAYLLKGYERQAPYKSNQIDQNRQTGEPLKMASNNNPYLKQSVNNNHEQEQTKPFIRAYQEGEQRKPLDQVNYKQEQRLLNQREITSPYGNLDNKKRDPIDTRTPFDPNTNMSAYTPQSRQDNYRRDVQQSEQKRDFQLPEYKRMYPDQDPRIPQRQMSAFEMKQNPIDQGDKARYDQERIRTLGGQQEQPERMDRLIRASDYTRKSDNNDFLEQDKRVLERREFNQRGGADQGFSDQRNTAKSQEYSQRQQIQLTRPQEGSKTPIEGRINEKRGYDDQMQQEGRFNQSQFTNPYLQGRTQQQQFYDMKPPLDDQRRMLNPYDERRNVNPYETRPQIQDQRSPFQKRPDRVEIEKRLEHPEFERRHDVQNRSPYQARFGPEGKSEVDQRLPPQDRQLQGQNYERYQQSGYRQGMDGKYQYEVRQPQQTQFQETPVNGPGLQEVRQGMNYRKYSDGRSIQDGQMEYRDGQEGKPRLMEGRSGFPEGRPELHEARPGFEGRFGLPERRPGFPEGKPGFERRPEFEGRPGLPEGKPGFVEGRLGFPEGRPGLTEGRPGLPEGRLGFEGRLGLPEGRLGYEGKPGFPEGRTGFPEGRLGLPEGRLGFQGRPGFPEGRTGFPEGRTGFPEGRPGFPEGRPGLPEGRLGFQGRPGFPEGRPGLMDGIQQQVDGRGGFNRTCEEDRYQGTPLLDGRTGFDGNREQFGTRPPIQSRPFEERGTFEQRAPMESRNQYQRGFDDKFGDRQFDQKYSQQQDIIGRKDLGRPEYGKVREEIDRRNAYGRQEMEENLSEFGKRKEFDGRIRPETSFGKPQQPEERYLRREYNDQGQRLSYHEDTSVIDRLGLERGTNRKIIGNQAAENMLRGEQQMNRQYDRERGFNRIGMGERVASFTNSKMGYQRTAVQDREEYQGYVRSKQLLKPSLGNDPNDFQRMKSQDQGFQKLLSPKGQVETKVGIYDIQRRDGRI</sequence>
<feature type="region of interest" description="Disordered" evidence="1">
    <location>
        <begin position="370"/>
        <end position="440"/>
    </location>
</feature>
<dbReference type="OrthoDB" id="304139at2759"/>
<protein>
    <submittedName>
        <fullName evidence="2">Uncharacterized protein</fullName>
    </submittedName>
</protein>
<reference evidence="2" key="1">
    <citation type="submission" date="2021-01" db="EMBL/GenBank/DDBJ databases">
        <authorList>
            <consortium name="Genoscope - CEA"/>
            <person name="William W."/>
        </authorList>
    </citation>
    <scope>NUCLEOTIDE SEQUENCE</scope>
</reference>
<comment type="caution">
    <text evidence="2">The sequence shown here is derived from an EMBL/GenBank/DDBJ whole genome shotgun (WGS) entry which is preliminary data.</text>
</comment>
<gene>
    <name evidence="2" type="ORF">PPENT_87.1.T1130101</name>
</gene>
<feature type="region of interest" description="Disordered" evidence="1">
    <location>
        <begin position="827"/>
        <end position="855"/>
    </location>
</feature>
<feature type="compositionally biased region" description="Polar residues" evidence="1">
    <location>
        <begin position="280"/>
        <end position="307"/>
    </location>
</feature>
<feature type="region of interest" description="Disordered" evidence="1">
    <location>
        <begin position="509"/>
        <end position="581"/>
    </location>
</feature>
<name>A0A8S1X3Y0_9CILI</name>
<feature type="compositionally biased region" description="Polar residues" evidence="1">
    <location>
        <begin position="77"/>
        <end position="91"/>
    </location>
</feature>